<dbReference type="Gene3D" id="3.40.50.12670">
    <property type="match status" value="1"/>
</dbReference>
<evidence type="ECO:0000256" key="1">
    <source>
        <dbReference type="ARBA" id="ARBA00009431"/>
    </source>
</evidence>
<accession>A0AAD8K0I6</accession>
<dbReference type="Proteomes" id="UP001229421">
    <property type="component" value="Unassembled WGS sequence"/>
</dbReference>
<dbReference type="EMBL" id="JAUHHV010000009">
    <property type="protein sequence ID" value="KAK1413473.1"/>
    <property type="molecule type" value="Genomic_DNA"/>
</dbReference>
<sequence length="449" mass="50645">MITYFALFLIIYSSLITPSCSKSIIKTLPGYPGDLPFTLETGYIGVGKKEEVQLFYYFVESSRNPEKDPIIFHVCGGPGASGLLVMLVNTGPLILNTDDLTLTLNPHSWTQVANMVFVDILAGNGFSYSETEEGWRNSDTILVAEASEYIRKFMSDHPKFLSNPLYMSGISYSGIVTPKITLELYEGNERGEQPTLNLQGYILCSPLMDRFKTYNSKFEAAYRMALISDYIYKSGIQNCNGNYVDINLANGVCAKSLQSYEECTSHIKMNNILEAYCDLSNQNCEEACNKAVNKWANREVAQEALNVRKGMIRQYQVVNTTWHYYQGMNDTIYYSYDIFSSFPHHKKLRTKNCRALIFNGDHDLSFPYVGVEGWIASIDFKVEAPWKPYYVQDQVGGYEIKYSLNNYTLAYATVKGAGHVVPQDKPTQAVALVGTWLSSQTYSSVSDLR</sequence>
<proteinExistence type="inferred from homology"/>
<evidence type="ECO:0000256" key="2">
    <source>
        <dbReference type="ARBA" id="ARBA00022645"/>
    </source>
</evidence>
<dbReference type="GO" id="GO:0019748">
    <property type="term" value="P:secondary metabolic process"/>
    <property type="evidence" value="ECO:0007669"/>
    <property type="project" value="TreeGrafter"/>
</dbReference>
<dbReference type="PROSITE" id="PS00560">
    <property type="entry name" value="CARBOXYPEPT_SER_HIS"/>
    <property type="match status" value="1"/>
</dbReference>
<feature type="chain" id="PRO_5041928800" description="Peptidase S10, serine carboxypeptidase, Alpha/Beta hydrolase fold protein" evidence="6">
    <location>
        <begin position="22"/>
        <end position="449"/>
    </location>
</feature>
<keyword evidence="6" id="KW-0732">Signal</keyword>
<evidence type="ECO:0000256" key="6">
    <source>
        <dbReference type="SAM" id="SignalP"/>
    </source>
</evidence>
<dbReference type="Pfam" id="PF00450">
    <property type="entry name" value="Peptidase_S10"/>
    <property type="match status" value="1"/>
</dbReference>
<comment type="caution">
    <text evidence="7">The sequence shown here is derived from an EMBL/GenBank/DDBJ whole genome shotgun (WGS) entry which is preliminary data.</text>
</comment>
<organism evidence="7 8">
    <name type="scientific">Tagetes erecta</name>
    <name type="common">African marigold</name>
    <dbReference type="NCBI Taxonomy" id="13708"/>
    <lineage>
        <taxon>Eukaryota</taxon>
        <taxon>Viridiplantae</taxon>
        <taxon>Streptophyta</taxon>
        <taxon>Embryophyta</taxon>
        <taxon>Tracheophyta</taxon>
        <taxon>Spermatophyta</taxon>
        <taxon>Magnoliopsida</taxon>
        <taxon>eudicotyledons</taxon>
        <taxon>Gunneridae</taxon>
        <taxon>Pentapetalae</taxon>
        <taxon>asterids</taxon>
        <taxon>campanulids</taxon>
        <taxon>Asterales</taxon>
        <taxon>Asteraceae</taxon>
        <taxon>Asteroideae</taxon>
        <taxon>Heliantheae alliance</taxon>
        <taxon>Tageteae</taxon>
        <taxon>Tagetes</taxon>
    </lineage>
</organism>
<gene>
    <name evidence="7" type="ORF">QVD17_35246</name>
</gene>
<dbReference type="GO" id="GO:0004185">
    <property type="term" value="F:serine-type carboxypeptidase activity"/>
    <property type="evidence" value="ECO:0007669"/>
    <property type="project" value="InterPro"/>
</dbReference>
<dbReference type="Gene3D" id="3.40.50.1820">
    <property type="entry name" value="alpha/beta hydrolase"/>
    <property type="match status" value="1"/>
</dbReference>
<dbReference type="PANTHER" id="PTHR11802:SF385">
    <property type="entry name" value="SINAPOYLGLUCOSE--SINAPOYLGLUCOSE O-SINAPOYLTRANSFERASE"/>
    <property type="match status" value="1"/>
</dbReference>
<dbReference type="GO" id="GO:0006508">
    <property type="term" value="P:proteolysis"/>
    <property type="evidence" value="ECO:0007669"/>
    <property type="project" value="UniProtKB-KW"/>
</dbReference>
<evidence type="ECO:0000313" key="7">
    <source>
        <dbReference type="EMBL" id="KAK1413473.1"/>
    </source>
</evidence>
<comment type="similarity">
    <text evidence="1">Belongs to the peptidase S10 family.</text>
</comment>
<evidence type="ECO:0000313" key="8">
    <source>
        <dbReference type="Proteomes" id="UP001229421"/>
    </source>
</evidence>
<name>A0AAD8K0I6_TARER</name>
<dbReference type="AlphaFoldDB" id="A0AAD8K0I6"/>
<evidence type="ECO:0000256" key="4">
    <source>
        <dbReference type="ARBA" id="ARBA00022801"/>
    </source>
</evidence>
<protein>
    <recommendedName>
        <fullName evidence="9">Peptidase S10, serine carboxypeptidase, Alpha/Beta hydrolase fold protein</fullName>
    </recommendedName>
</protein>
<evidence type="ECO:0000256" key="5">
    <source>
        <dbReference type="ARBA" id="ARBA00023180"/>
    </source>
</evidence>
<dbReference type="InterPro" id="IPR029058">
    <property type="entry name" value="AB_hydrolase_fold"/>
</dbReference>
<keyword evidence="4" id="KW-0378">Hydrolase</keyword>
<dbReference type="GO" id="GO:0016747">
    <property type="term" value="F:acyltransferase activity, transferring groups other than amino-acyl groups"/>
    <property type="evidence" value="ECO:0007669"/>
    <property type="project" value="TreeGrafter"/>
</dbReference>
<keyword evidence="5" id="KW-0325">Glycoprotein</keyword>
<keyword evidence="2" id="KW-0121">Carboxypeptidase</keyword>
<dbReference type="PANTHER" id="PTHR11802">
    <property type="entry name" value="SERINE PROTEASE FAMILY S10 SERINE CARBOXYPEPTIDASE"/>
    <property type="match status" value="1"/>
</dbReference>
<dbReference type="SUPFAM" id="SSF53474">
    <property type="entry name" value="alpha/beta-Hydrolases"/>
    <property type="match status" value="1"/>
</dbReference>
<keyword evidence="8" id="KW-1185">Reference proteome</keyword>
<evidence type="ECO:0008006" key="9">
    <source>
        <dbReference type="Google" id="ProtNLM"/>
    </source>
</evidence>
<evidence type="ECO:0000256" key="3">
    <source>
        <dbReference type="ARBA" id="ARBA00022670"/>
    </source>
</evidence>
<dbReference type="PRINTS" id="PR00724">
    <property type="entry name" value="CRBOXYPTASEC"/>
</dbReference>
<keyword evidence="3" id="KW-0645">Protease</keyword>
<dbReference type="InterPro" id="IPR001563">
    <property type="entry name" value="Peptidase_S10"/>
</dbReference>
<feature type="signal peptide" evidence="6">
    <location>
        <begin position="1"/>
        <end position="21"/>
    </location>
</feature>
<reference evidence="7" key="1">
    <citation type="journal article" date="2023" name="bioRxiv">
        <title>Improved chromosome-level genome assembly for marigold (Tagetes erecta).</title>
        <authorList>
            <person name="Jiang F."/>
            <person name="Yuan L."/>
            <person name="Wang S."/>
            <person name="Wang H."/>
            <person name="Xu D."/>
            <person name="Wang A."/>
            <person name="Fan W."/>
        </authorList>
    </citation>
    <scope>NUCLEOTIDE SEQUENCE</scope>
    <source>
        <strain evidence="7">WSJ</strain>
        <tissue evidence="7">Leaf</tissue>
    </source>
</reference>
<dbReference type="InterPro" id="IPR033124">
    <property type="entry name" value="Ser_caboxypep_his_AS"/>
</dbReference>